<comment type="caution">
    <text evidence="3">The sequence shown here is derived from an EMBL/GenBank/DDBJ whole genome shotgun (WGS) entry which is preliminary data.</text>
</comment>
<reference evidence="3" key="1">
    <citation type="journal article" date="2021" name="Nat. Commun.">
        <title>Genetic determinants of endophytism in the Arabidopsis root mycobiome.</title>
        <authorList>
            <person name="Mesny F."/>
            <person name="Miyauchi S."/>
            <person name="Thiergart T."/>
            <person name="Pickel B."/>
            <person name="Atanasova L."/>
            <person name="Karlsson M."/>
            <person name="Huettel B."/>
            <person name="Barry K.W."/>
            <person name="Haridas S."/>
            <person name="Chen C."/>
            <person name="Bauer D."/>
            <person name="Andreopoulos W."/>
            <person name="Pangilinan J."/>
            <person name="LaButti K."/>
            <person name="Riley R."/>
            <person name="Lipzen A."/>
            <person name="Clum A."/>
            <person name="Drula E."/>
            <person name="Henrissat B."/>
            <person name="Kohler A."/>
            <person name="Grigoriev I.V."/>
            <person name="Martin F.M."/>
            <person name="Hacquard S."/>
        </authorList>
    </citation>
    <scope>NUCLEOTIDE SEQUENCE</scope>
    <source>
        <strain evidence="3">MPI-CAGE-CH-0243</strain>
    </source>
</reference>
<keyword evidence="2" id="KW-0732">Signal</keyword>
<feature type="compositionally biased region" description="Low complexity" evidence="1">
    <location>
        <begin position="196"/>
        <end position="255"/>
    </location>
</feature>
<evidence type="ECO:0000313" key="4">
    <source>
        <dbReference type="Proteomes" id="UP000700596"/>
    </source>
</evidence>
<feature type="signal peptide" evidence="2">
    <location>
        <begin position="1"/>
        <end position="18"/>
    </location>
</feature>
<feature type="region of interest" description="Disordered" evidence="1">
    <location>
        <begin position="183"/>
        <end position="255"/>
    </location>
</feature>
<dbReference type="Gene3D" id="2.60.40.420">
    <property type="entry name" value="Cupredoxins - blue copper proteins"/>
    <property type="match status" value="1"/>
</dbReference>
<dbReference type="Proteomes" id="UP000700596">
    <property type="component" value="Unassembled WGS sequence"/>
</dbReference>
<evidence type="ECO:0000256" key="1">
    <source>
        <dbReference type="SAM" id="MobiDB-lite"/>
    </source>
</evidence>
<accession>A0A9P9DXL8</accession>
<evidence type="ECO:0008006" key="5">
    <source>
        <dbReference type="Google" id="ProtNLM"/>
    </source>
</evidence>
<dbReference type="EMBL" id="JAGMWT010000005">
    <property type="protein sequence ID" value="KAH7128325.1"/>
    <property type="molecule type" value="Genomic_DNA"/>
</dbReference>
<gene>
    <name evidence="3" type="ORF">B0J11DRAFT_268278</name>
</gene>
<proteinExistence type="predicted"/>
<dbReference type="CDD" id="cd00920">
    <property type="entry name" value="Cupredoxin"/>
    <property type="match status" value="1"/>
</dbReference>
<dbReference type="SUPFAM" id="SSF49503">
    <property type="entry name" value="Cupredoxins"/>
    <property type="match status" value="1"/>
</dbReference>
<evidence type="ECO:0000256" key="2">
    <source>
        <dbReference type="SAM" id="SignalP"/>
    </source>
</evidence>
<name>A0A9P9DXL8_9PLEO</name>
<organism evidence="3 4">
    <name type="scientific">Dendryphion nanum</name>
    <dbReference type="NCBI Taxonomy" id="256645"/>
    <lineage>
        <taxon>Eukaryota</taxon>
        <taxon>Fungi</taxon>
        <taxon>Dikarya</taxon>
        <taxon>Ascomycota</taxon>
        <taxon>Pezizomycotina</taxon>
        <taxon>Dothideomycetes</taxon>
        <taxon>Pleosporomycetidae</taxon>
        <taxon>Pleosporales</taxon>
        <taxon>Torulaceae</taxon>
        <taxon>Dendryphion</taxon>
    </lineage>
</organism>
<feature type="chain" id="PRO_5040277881" description="Extracellular serine-rich protein" evidence="2">
    <location>
        <begin position="19"/>
        <end position="272"/>
    </location>
</feature>
<dbReference type="AlphaFoldDB" id="A0A9P9DXL8"/>
<dbReference type="PANTHER" id="PTHR34883">
    <property type="entry name" value="SERINE-RICH PROTEIN, PUTATIVE-RELATED-RELATED"/>
    <property type="match status" value="1"/>
</dbReference>
<dbReference type="OrthoDB" id="5421909at2759"/>
<sequence length="272" mass="27148">MYTSTLSLLLATAATIRGLPFTPEKRQNATEPGAGSKLIPVVVGGVQDLFIPNRVVATPGDVIQFQFNSGNHTVTQSTADAACQPMEGGVHSGHIPFQDGQQTVGVFNMLVTNTDTMFLYCATGPHCQGAQVMIVNPANEQQILDYANKATASGSSVDGTDVVGGTVGDIPLANAAFVPVAQEEGAGAPPPPPPSATSAAAEEPAATPEAPAAAPEATSTAAAEEPVATPAPAAPEAGEPAAADPAATPEASAPANVPAVLQGLIGAARRSV</sequence>
<keyword evidence="4" id="KW-1185">Reference proteome</keyword>
<dbReference type="PANTHER" id="PTHR34883:SF17">
    <property type="entry name" value="CUPREDOXIN"/>
    <property type="match status" value="1"/>
</dbReference>
<protein>
    <recommendedName>
        <fullName evidence="5">Extracellular serine-rich protein</fullName>
    </recommendedName>
</protein>
<dbReference type="InterPro" id="IPR052953">
    <property type="entry name" value="Ser-rich/MCO-related"/>
</dbReference>
<evidence type="ECO:0000313" key="3">
    <source>
        <dbReference type="EMBL" id="KAH7128325.1"/>
    </source>
</evidence>
<dbReference type="InterPro" id="IPR008972">
    <property type="entry name" value="Cupredoxin"/>
</dbReference>